<feature type="transmembrane region" description="Helical" evidence="7">
    <location>
        <begin position="114"/>
        <end position="134"/>
    </location>
</feature>
<evidence type="ECO:0000256" key="3">
    <source>
        <dbReference type="ARBA" id="ARBA00022692"/>
    </source>
</evidence>
<feature type="transmembrane region" description="Helical" evidence="7">
    <location>
        <begin position="399"/>
        <end position="419"/>
    </location>
</feature>
<feature type="transmembrane region" description="Helical" evidence="7">
    <location>
        <begin position="170"/>
        <end position="188"/>
    </location>
</feature>
<dbReference type="AlphaFoldDB" id="A0A5C3LBK8"/>
<dbReference type="GO" id="GO:0022857">
    <property type="term" value="F:transmembrane transporter activity"/>
    <property type="evidence" value="ECO:0007669"/>
    <property type="project" value="InterPro"/>
</dbReference>
<organism evidence="9 10">
    <name type="scientific">Coprinopsis marcescibilis</name>
    <name type="common">Agaric fungus</name>
    <name type="synonym">Psathyrella marcescibilis</name>
    <dbReference type="NCBI Taxonomy" id="230819"/>
    <lineage>
        <taxon>Eukaryota</taxon>
        <taxon>Fungi</taxon>
        <taxon>Dikarya</taxon>
        <taxon>Basidiomycota</taxon>
        <taxon>Agaricomycotina</taxon>
        <taxon>Agaricomycetes</taxon>
        <taxon>Agaricomycetidae</taxon>
        <taxon>Agaricales</taxon>
        <taxon>Agaricineae</taxon>
        <taxon>Psathyrellaceae</taxon>
        <taxon>Coprinopsis</taxon>
    </lineage>
</organism>
<evidence type="ECO:0000313" key="9">
    <source>
        <dbReference type="EMBL" id="TFK30035.1"/>
    </source>
</evidence>
<sequence length="594" mass="65817">MPPTRFSQKKASVWKAELDIDQIVPPPAPYQLPRERHPRNWSKPRRIFIVCIICNLLLPIEMFPTLYVGAQPQIQSYFSSSFLLVTMGVGLVNLAIAFGSLLGAPLSGLIGRRLTYILSSICFTGFATGSALAPNITACLVFRFCAALFGSTAIPIFNHTVSDLFTPEERVPLTAIFTTLLYSAPTFGPVPASLMGQHVSWRWIIALSAFWAALFAVVLLFLPETDLNVIKRLYRASNEGVSPYQVCRTQFRTKDAWQTLLTPLTMLVLEPIFLFTMLYYAFVHGVFFILLQVFPLFYRENYEFSLSKSGLVFLAPWIGNLIGAVVYFAYLQPKHTHRRQQLQYKNDQILAQNPHAYVQVELKPETRLPGLLIGVVSISGGLVWFGLTSTPRLNFMVPIASGVPIGAGLALVNISLLAYCTDLYPSLSSSVIIAGLFVRSLYAAFAPSFAVHMFQNIGRRNSCLILAGICLAGLPAGCVLWACGSQVRFLSKRAAQDESYVMRDVTLGLDTYDNRKDSGTSDRKPIRRNSSSRRSANSFAQGDRLLYEQPGLEMAPGPSLQPSYDDIQGPGVHLEARARSSNPFLVEEIPRSST</sequence>
<keyword evidence="3 7" id="KW-0812">Transmembrane</keyword>
<dbReference type="GO" id="GO:0005886">
    <property type="term" value="C:plasma membrane"/>
    <property type="evidence" value="ECO:0007669"/>
    <property type="project" value="TreeGrafter"/>
</dbReference>
<evidence type="ECO:0000313" key="10">
    <source>
        <dbReference type="Proteomes" id="UP000307440"/>
    </source>
</evidence>
<keyword evidence="5 7" id="KW-0472">Membrane</keyword>
<evidence type="ECO:0000256" key="4">
    <source>
        <dbReference type="ARBA" id="ARBA00022989"/>
    </source>
</evidence>
<dbReference type="PANTHER" id="PTHR23502">
    <property type="entry name" value="MAJOR FACILITATOR SUPERFAMILY"/>
    <property type="match status" value="1"/>
</dbReference>
<dbReference type="Gene3D" id="1.20.1250.20">
    <property type="entry name" value="MFS general substrate transporter like domains"/>
    <property type="match status" value="1"/>
</dbReference>
<dbReference type="PROSITE" id="PS50850">
    <property type="entry name" value="MFS"/>
    <property type="match status" value="1"/>
</dbReference>
<evidence type="ECO:0000256" key="2">
    <source>
        <dbReference type="ARBA" id="ARBA00022448"/>
    </source>
</evidence>
<feature type="transmembrane region" description="Helical" evidence="7">
    <location>
        <begin position="200"/>
        <end position="222"/>
    </location>
</feature>
<feature type="transmembrane region" description="Helical" evidence="7">
    <location>
        <begin position="272"/>
        <end position="298"/>
    </location>
</feature>
<dbReference type="SUPFAM" id="SSF103473">
    <property type="entry name" value="MFS general substrate transporter"/>
    <property type="match status" value="1"/>
</dbReference>
<proteinExistence type="predicted"/>
<evidence type="ECO:0000256" key="7">
    <source>
        <dbReference type="SAM" id="Phobius"/>
    </source>
</evidence>
<feature type="region of interest" description="Disordered" evidence="6">
    <location>
        <begin position="512"/>
        <end position="538"/>
    </location>
</feature>
<dbReference type="Pfam" id="PF07690">
    <property type="entry name" value="MFS_1"/>
    <property type="match status" value="1"/>
</dbReference>
<keyword evidence="10" id="KW-1185">Reference proteome</keyword>
<reference evidence="9 10" key="1">
    <citation type="journal article" date="2019" name="Nat. Ecol. Evol.">
        <title>Megaphylogeny resolves global patterns of mushroom evolution.</title>
        <authorList>
            <person name="Varga T."/>
            <person name="Krizsan K."/>
            <person name="Foldi C."/>
            <person name="Dima B."/>
            <person name="Sanchez-Garcia M."/>
            <person name="Sanchez-Ramirez S."/>
            <person name="Szollosi G.J."/>
            <person name="Szarkandi J.G."/>
            <person name="Papp V."/>
            <person name="Albert L."/>
            <person name="Andreopoulos W."/>
            <person name="Angelini C."/>
            <person name="Antonin V."/>
            <person name="Barry K.W."/>
            <person name="Bougher N.L."/>
            <person name="Buchanan P."/>
            <person name="Buyck B."/>
            <person name="Bense V."/>
            <person name="Catcheside P."/>
            <person name="Chovatia M."/>
            <person name="Cooper J."/>
            <person name="Damon W."/>
            <person name="Desjardin D."/>
            <person name="Finy P."/>
            <person name="Geml J."/>
            <person name="Haridas S."/>
            <person name="Hughes K."/>
            <person name="Justo A."/>
            <person name="Karasinski D."/>
            <person name="Kautmanova I."/>
            <person name="Kiss B."/>
            <person name="Kocsube S."/>
            <person name="Kotiranta H."/>
            <person name="LaButti K.M."/>
            <person name="Lechner B.E."/>
            <person name="Liimatainen K."/>
            <person name="Lipzen A."/>
            <person name="Lukacs Z."/>
            <person name="Mihaltcheva S."/>
            <person name="Morgado L.N."/>
            <person name="Niskanen T."/>
            <person name="Noordeloos M.E."/>
            <person name="Ohm R.A."/>
            <person name="Ortiz-Santana B."/>
            <person name="Ovrebo C."/>
            <person name="Racz N."/>
            <person name="Riley R."/>
            <person name="Savchenko A."/>
            <person name="Shiryaev A."/>
            <person name="Soop K."/>
            <person name="Spirin V."/>
            <person name="Szebenyi C."/>
            <person name="Tomsovsky M."/>
            <person name="Tulloss R.E."/>
            <person name="Uehling J."/>
            <person name="Grigoriev I.V."/>
            <person name="Vagvolgyi C."/>
            <person name="Papp T."/>
            <person name="Martin F.M."/>
            <person name="Miettinen O."/>
            <person name="Hibbett D.S."/>
            <person name="Nagy L.G."/>
        </authorList>
    </citation>
    <scope>NUCLEOTIDE SEQUENCE [LARGE SCALE GENOMIC DNA]</scope>
    <source>
        <strain evidence="9 10">CBS 121175</strain>
    </source>
</reference>
<dbReference type="STRING" id="230819.A0A5C3LBK8"/>
<feature type="transmembrane region" description="Helical" evidence="7">
    <location>
        <begin position="464"/>
        <end position="483"/>
    </location>
</feature>
<feature type="transmembrane region" description="Helical" evidence="7">
    <location>
        <begin position="47"/>
        <end position="70"/>
    </location>
</feature>
<feature type="domain" description="Major facilitator superfamily (MFS) profile" evidence="8">
    <location>
        <begin position="47"/>
        <end position="485"/>
    </location>
</feature>
<dbReference type="Proteomes" id="UP000307440">
    <property type="component" value="Unassembled WGS sequence"/>
</dbReference>
<feature type="transmembrane region" description="Helical" evidence="7">
    <location>
        <begin position="310"/>
        <end position="331"/>
    </location>
</feature>
<feature type="transmembrane region" description="Helical" evidence="7">
    <location>
        <begin position="368"/>
        <end position="387"/>
    </location>
</feature>
<protein>
    <submittedName>
        <fullName evidence="9">MFS general substrate transporter</fullName>
    </submittedName>
</protein>
<evidence type="ECO:0000256" key="1">
    <source>
        <dbReference type="ARBA" id="ARBA00004141"/>
    </source>
</evidence>
<dbReference type="OrthoDB" id="5376138at2759"/>
<evidence type="ECO:0000256" key="6">
    <source>
        <dbReference type="SAM" id="MobiDB-lite"/>
    </source>
</evidence>
<dbReference type="InterPro" id="IPR020846">
    <property type="entry name" value="MFS_dom"/>
</dbReference>
<name>A0A5C3LBK8_COPMA</name>
<feature type="transmembrane region" description="Helical" evidence="7">
    <location>
        <begin position="431"/>
        <end position="452"/>
    </location>
</feature>
<gene>
    <name evidence="9" type="ORF">FA15DRAFT_193724</name>
</gene>
<keyword evidence="2" id="KW-0813">Transport</keyword>
<dbReference type="PANTHER" id="PTHR23502:SF132">
    <property type="entry name" value="POLYAMINE TRANSPORTER 2-RELATED"/>
    <property type="match status" value="1"/>
</dbReference>
<feature type="transmembrane region" description="Helical" evidence="7">
    <location>
        <begin position="82"/>
        <end position="102"/>
    </location>
</feature>
<keyword evidence="4 7" id="KW-1133">Transmembrane helix</keyword>
<feature type="region of interest" description="Disordered" evidence="6">
    <location>
        <begin position="550"/>
        <end position="594"/>
    </location>
</feature>
<feature type="transmembrane region" description="Helical" evidence="7">
    <location>
        <begin position="140"/>
        <end position="158"/>
    </location>
</feature>
<comment type="subcellular location">
    <subcellularLocation>
        <location evidence="1">Membrane</location>
        <topology evidence="1">Multi-pass membrane protein</topology>
    </subcellularLocation>
</comment>
<evidence type="ECO:0000259" key="8">
    <source>
        <dbReference type="PROSITE" id="PS50850"/>
    </source>
</evidence>
<evidence type="ECO:0000256" key="5">
    <source>
        <dbReference type="ARBA" id="ARBA00023136"/>
    </source>
</evidence>
<dbReference type="EMBL" id="ML210147">
    <property type="protein sequence ID" value="TFK30035.1"/>
    <property type="molecule type" value="Genomic_DNA"/>
</dbReference>
<accession>A0A5C3LBK8</accession>
<feature type="compositionally biased region" description="Basic and acidic residues" evidence="6">
    <location>
        <begin position="512"/>
        <end position="524"/>
    </location>
</feature>
<dbReference type="InterPro" id="IPR011701">
    <property type="entry name" value="MFS"/>
</dbReference>
<dbReference type="InterPro" id="IPR036259">
    <property type="entry name" value="MFS_trans_sf"/>
</dbReference>